<dbReference type="PROSITE" id="PS50928">
    <property type="entry name" value="ABC_TM1"/>
    <property type="match status" value="1"/>
</dbReference>
<keyword evidence="5 7" id="KW-1133">Transmembrane helix</keyword>
<keyword evidence="2 7" id="KW-0813">Transport</keyword>
<evidence type="ECO:0000256" key="1">
    <source>
        <dbReference type="ARBA" id="ARBA00004651"/>
    </source>
</evidence>
<dbReference type="EMBL" id="JAAMOZ010000001">
    <property type="protein sequence ID" value="NIH57103.1"/>
    <property type="molecule type" value="Genomic_DNA"/>
</dbReference>
<feature type="transmembrane region" description="Helical" evidence="7">
    <location>
        <begin position="234"/>
        <end position="261"/>
    </location>
</feature>
<comment type="caution">
    <text evidence="10">The sequence shown here is derived from an EMBL/GenBank/DDBJ whole genome shotgun (WGS) entry which is preliminary data.</text>
</comment>
<evidence type="ECO:0000313" key="11">
    <source>
        <dbReference type="Proteomes" id="UP000749311"/>
    </source>
</evidence>
<evidence type="ECO:0000256" key="2">
    <source>
        <dbReference type="ARBA" id="ARBA00022448"/>
    </source>
</evidence>
<keyword evidence="11" id="KW-1185">Reference proteome</keyword>
<keyword evidence="3" id="KW-1003">Cell membrane</keyword>
<evidence type="ECO:0000256" key="7">
    <source>
        <dbReference type="RuleBase" id="RU363032"/>
    </source>
</evidence>
<comment type="similarity">
    <text evidence="7">Belongs to the binding-protein-dependent transport system permease family.</text>
</comment>
<dbReference type="Pfam" id="PF00528">
    <property type="entry name" value="BPD_transp_1"/>
    <property type="match status" value="1"/>
</dbReference>
<evidence type="ECO:0000256" key="6">
    <source>
        <dbReference type="ARBA" id="ARBA00023136"/>
    </source>
</evidence>
<accession>A0ABX0SFC5</accession>
<dbReference type="Proteomes" id="UP000749311">
    <property type="component" value="Unassembled WGS sequence"/>
</dbReference>
<evidence type="ECO:0000256" key="4">
    <source>
        <dbReference type="ARBA" id="ARBA00022692"/>
    </source>
</evidence>
<evidence type="ECO:0000313" key="10">
    <source>
        <dbReference type="EMBL" id="NIH57103.1"/>
    </source>
</evidence>
<dbReference type="PANTHER" id="PTHR43386:SF25">
    <property type="entry name" value="PEPTIDE ABC TRANSPORTER PERMEASE PROTEIN"/>
    <property type="match status" value="1"/>
</dbReference>
<feature type="region of interest" description="Disordered" evidence="8">
    <location>
        <begin position="1"/>
        <end position="47"/>
    </location>
</feature>
<proteinExistence type="inferred from homology"/>
<dbReference type="InterPro" id="IPR035906">
    <property type="entry name" value="MetI-like_sf"/>
</dbReference>
<name>A0ABX0SFC5_9ACTN</name>
<organism evidence="10 11">
    <name type="scientific">Brooklawnia cerclae</name>
    <dbReference type="NCBI Taxonomy" id="349934"/>
    <lineage>
        <taxon>Bacteria</taxon>
        <taxon>Bacillati</taxon>
        <taxon>Actinomycetota</taxon>
        <taxon>Actinomycetes</taxon>
        <taxon>Propionibacteriales</taxon>
        <taxon>Propionibacteriaceae</taxon>
        <taxon>Brooklawnia</taxon>
    </lineage>
</organism>
<evidence type="ECO:0000256" key="8">
    <source>
        <dbReference type="SAM" id="MobiDB-lite"/>
    </source>
</evidence>
<feature type="transmembrane region" description="Helical" evidence="7">
    <location>
        <begin position="156"/>
        <end position="175"/>
    </location>
</feature>
<evidence type="ECO:0000259" key="9">
    <source>
        <dbReference type="PROSITE" id="PS50928"/>
    </source>
</evidence>
<dbReference type="PANTHER" id="PTHR43386">
    <property type="entry name" value="OLIGOPEPTIDE TRANSPORT SYSTEM PERMEASE PROTEIN APPC"/>
    <property type="match status" value="1"/>
</dbReference>
<gene>
    <name evidence="10" type="ORF">FB473_001748</name>
</gene>
<dbReference type="InterPro" id="IPR050366">
    <property type="entry name" value="BP-dependent_transpt_permease"/>
</dbReference>
<dbReference type="CDD" id="cd06261">
    <property type="entry name" value="TM_PBP2"/>
    <property type="match status" value="1"/>
</dbReference>
<feature type="transmembrane region" description="Helical" evidence="7">
    <location>
        <begin position="281"/>
        <end position="306"/>
    </location>
</feature>
<dbReference type="Gene3D" id="1.10.3720.10">
    <property type="entry name" value="MetI-like"/>
    <property type="match status" value="1"/>
</dbReference>
<dbReference type="SUPFAM" id="SSF161098">
    <property type="entry name" value="MetI-like"/>
    <property type="match status" value="1"/>
</dbReference>
<keyword evidence="6 7" id="KW-0472">Membrane</keyword>
<comment type="subcellular location">
    <subcellularLocation>
        <location evidence="1 7">Cell membrane</location>
        <topology evidence="1 7">Multi-pass membrane protein</topology>
    </subcellularLocation>
</comment>
<protein>
    <submittedName>
        <fullName evidence="10">Peptide/nickel transport system permease protein</fullName>
    </submittedName>
</protein>
<reference evidence="10 11" key="1">
    <citation type="submission" date="2020-02" db="EMBL/GenBank/DDBJ databases">
        <title>Sequencing the genomes of 1000 actinobacteria strains.</title>
        <authorList>
            <person name="Klenk H.-P."/>
        </authorList>
    </citation>
    <scope>NUCLEOTIDE SEQUENCE [LARGE SCALE GENOMIC DNA]</scope>
    <source>
        <strain evidence="10 11">DSM 19609</strain>
    </source>
</reference>
<feature type="transmembrane region" description="Helical" evidence="7">
    <location>
        <begin position="53"/>
        <end position="77"/>
    </location>
</feature>
<feature type="transmembrane region" description="Helical" evidence="7">
    <location>
        <begin position="121"/>
        <end position="144"/>
    </location>
</feature>
<keyword evidence="4 7" id="KW-0812">Transmembrane</keyword>
<sequence length="321" mass="34115">MIELQAAAPLPSGPEPEGTQTSRVEPQAPDARVTGSDRGGQEFRAERRKRPRLNATLVIGLVMVAVVLAICALSFVWTPTDPLRTDPISRLQGPSGTHWLGTDGLGRDVLSQLIAGSRVPLLVGVVAVLIATVVGVPWGIMAGMTGRGPGEWMMRWNDIVQAFPPLLLAIVFAAVFGASTWTAMVALGIGFAPGFARVARSGTMQVMSREFALAARASGRGPLFTAVRHVLPNILSIVIVQATVTFALAVLSEAALSFLGLGTPPPTPSWGRMLQESQVYIYNQPLLILWPGVAIAWTVLAFNLLGDGLRDQLDPRMKGAS</sequence>
<evidence type="ECO:0000256" key="3">
    <source>
        <dbReference type="ARBA" id="ARBA00022475"/>
    </source>
</evidence>
<dbReference type="InterPro" id="IPR000515">
    <property type="entry name" value="MetI-like"/>
</dbReference>
<feature type="domain" description="ABC transmembrane type-1" evidence="9">
    <location>
        <begin position="117"/>
        <end position="306"/>
    </location>
</feature>
<evidence type="ECO:0000256" key="5">
    <source>
        <dbReference type="ARBA" id="ARBA00022989"/>
    </source>
</evidence>